<dbReference type="OrthoDB" id="3675359at2"/>
<dbReference type="PANTHER" id="PTHR46797:SF1">
    <property type="entry name" value="METHYLPHOSPHONATE SYNTHASE"/>
    <property type="match status" value="1"/>
</dbReference>
<dbReference type="Gene3D" id="1.25.40.10">
    <property type="entry name" value="Tetratricopeptide repeat domain"/>
    <property type="match status" value="2"/>
</dbReference>
<organism evidence="3 4">
    <name type="scientific">Sphaerisporangium album</name>
    <dbReference type="NCBI Taxonomy" id="509200"/>
    <lineage>
        <taxon>Bacteria</taxon>
        <taxon>Bacillati</taxon>
        <taxon>Actinomycetota</taxon>
        <taxon>Actinomycetes</taxon>
        <taxon>Streptosporangiales</taxon>
        <taxon>Streptosporangiaceae</taxon>
        <taxon>Sphaerisporangium</taxon>
    </lineage>
</organism>
<dbReference type="InterPro" id="IPR011990">
    <property type="entry name" value="TPR-like_helical_dom_sf"/>
</dbReference>
<reference evidence="3 4" key="1">
    <citation type="submission" date="2018-06" db="EMBL/GenBank/DDBJ databases">
        <title>Sphaerisporangium craniellae sp. nov., isolated from a marine sponge in the South China Sea.</title>
        <authorList>
            <person name="Li L."/>
        </authorList>
    </citation>
    <scope>NUCLEOTIDE SEQUENCE [LARGE SCALE GENOMIC DNA]</scope>
    <source>
        <strain evidence="3 4">CCTCC AA 208026</strain>
    </source>
</reference>
<dbReference type="AlphaFoldDB" id="A0A367FES7"/>
<dbReference type="InterPro" id="IPR050807">
    <property type="entry name" value="TransReg_Diox_bact_type"/>
</dbReference>
<keyword evidence="1" id="KW-0238">DNA-binding</keyword>
<dbReference type="InterPro" id="IPR001387">
    <property type="entry name" value="Cro/C1-type_HTH"/>
</dbReference>
<feature type="domain" description="HTH cro/C1-type" evidence="2">
    <location>
        <begin position="11"/>
        <end position="64"/>
    </location>
</feature>
<dbReference type="PANTHER" id="PTHR46797">
    <property type="entry name" value="HTH-TYPE TRANSCRIPTIONAL REGULATOR"/>
    <property type="match status" value="1"/>
</dbReference>
<gene>
    <name evidence="3" type="ORF">DQ384_23930</name>
</gene>
<dbReference type="SUPFAM" id="SSF48452">
    <property type="entry name" value="TPR-like"/>
    <property type="match status" value="1"/>
</dbReference>
<dbReference type="PROSITE" id="PS50943">
    <property type="entry name" value="HTH_CROC1"/>
    <property type="match status" value="1"/>
</dbReference>
<protein>
    <submittedName>
        <fullName evidence="3">XRE family transcriptional regulator</fullName>
    </submittedName>
</protein>
<dbReference type="InterPro" id="IPR010982">
    <property type="entry name" value="Lambda_DNA-bd_dom_sf"/>
</dbReference>
<sequence length="433" mass="46333">MTGQDLIGQRIKTIRRQRGLSQAQLAHPELSDSYVSLIESGKRTPTAAVLELLAAKLDCSLTYLINGVTAEQMQDLELGLGYATMALNNGEVSEARRRYAELLEDGSLAGLTGLRQQAEYGYALASEACGDLDEAITVLCRLRESATEPLPAERAIAVAIALSRCYRDRGDLADAVRVGEEAIMGPARPARPAWNDDLVELGATLLAAYTVRHDMLRARQFAGELLSAAEMLGTPRATVAACWNAAMVAERTGRGEEALVLGERALAIQSETGEPRNLARLRLALAILRSRVRPAEAETCRGLFLRSEQELTETFGSAVDRARCAIELAKVEMVLGNPDQALVYARKAGDLVQDRPRALRADAQLLLGNALLLLGQVEQAAAELAAAEDLLASAPATGEVAEGWLTAATALERLDDGEASVTAYQRALACVGL</sequence>
<dbReference type="Proteomes" id="UP000253094">
    <property type="component" value="Unassembled WGS sequence"/>
</dbReference>
<dbReference type="SMART" id="SM00530">
    <property type="entry name" value="HTH_XRE"/>
    <property type="match status" value="1"/>
</dbReference>
<evidence type="ECO:0000313" key="3">
    <source>
        <dbReference type="EMBL" id="RCG28197.1"/>
    </source>
</evidence>
<evidence type="ECO:0000256" key="1">
    <source>
        <dbReference type="ARBA" id="ARBA00023125"/>
    </source>
</evidence>
<dbReference type="Pfam" id="PF01381">
    <property type="entry name" value="HTH_3"/>
    <property type="match status" value="1"/>
</dbReference>
<dbReference type="CDD" id="cd00093">
    <property type="entry name" value="HTH_XRE"/>
    <property type="match status" value="1"/>
</dbReference>
<dbReference type="EMBL" id="QOIL01000014">
    <property type="protein sequence ID" value="RCG28197.1"/>
    <property type="molecule type" value="Genomic_DNA"/>
</dbReference>
<proteinExistence type="predicted"/>
<name>A0A367FES7_9ACTN</name>
<accession>A0A367FES7</accession>
<dbReference type="SUPFAM" id="SSF47413">
    <property type="entry name" value="lambda repressor-like DNA-binding domains"/>
    <property type="match status" value="1"/>
</dbReference>
<dbReference type="GO" id="GO:0003677">
    <property type="term" value="F:DNA binding"/>
    <property type="evidence" value="ECO:0007669"/>
    <property type="project" value="UniProtKB-KW"/>
</dbReference>
<comment type="caution">
    <text evidence="3">The sequence shown here is derived from an EMBL/GenBank/DDBJ whole genome shotgun (WGS) entry which is preliminary data.</text>
</comment>
<evidence type="ECO:0000259" key="2">
    <source>
        <dbReference type="PROSITE" id="PS50943"/>
    </source>
</evidence>
<dbReference type="GO" id="GO:0003700">
    <property type="term" value="F:DNA-binding transcription factor activity"/>
    <property type="evidence" value="ECO:0007669"/>
    <property type="project" value="TreeGrafter"/>
</dbReference>
<dbReference type="GO" id="GO:0005829">
    <property type="term" value="C:cytosol"/>
    <property type="evidence" value="ECO:0007669"/>
    <property type="project" value="TreeGrafter"/>
</dbReference>
<evidence type="ECO:0000313" key="4">
    <source>
        <dbReference type="Proteomes" id="UP000253094"/>
    </source>
</evidence>
<keyword evidence="4" id="KW-1185">Reference proteome</keyword>